<proteinExistence type="predicted"/>
<feature type="region of interest" description="Disordered" evidence="1">
    <location>
        <begin position="114"/>
        <end position="149"/>
    </location>
</feature>
<gene>
    <name evidence="2" type="ORF">STCU_06026</name>
</gene>
<accession>S9U818</accession>
<keyword evidence="3" id="KW-1185">Reference proteome</keyword>
<feature type="compositionally biased region" description="Acidic residues" evidence="1">
    <location>
        <begin position="262"/>
        <end position="275"/>
    </location>
</feature>
<sequence length="565" mass="62673">MAEAGGSTLDHPDAARSWSVPPPQTAATVREAAFSLGACTTVGRRLLQWAEAAGMQLAPPAAAFDPTFRFSKDPGRYKQLYRRCCVQSRSAMDRLADPSAIGAVLRSCDASVRDDHARGGESASRSPSRGPQRTDSNVLQQSGPGANSGLRQVRLQREYSLWCKWQVVHFFDKPSSYISNVWRHLQNSPAMENPSALSGRYVIPSDTKLTTLVAAAEHERRRLRYFTKLLREEFGLREEDVDGGDAANTSQRAHSVTVSDAGAEEDDRGEAESTLDEAISGSHRASRLAATQPFLEVRYDAETARLHLSVYTGGEGDEGEGATFFGKSTAACLDNFRWIVLEGLWNGRILFFVPQFAYSPVKEVTHAPSGHDQVVIGIDSLIVQGMSWKKITVPQSASAPTGPYVCMRCGNLRVQRHNARVPPRSDPQQRDRLLCVLCRRKTCHVKAPERYPAARDLLRRRLACIPDGDVDDGGAVPYHPGYDTTYVETGDRSMAVTATRPSREERIRDAYLEAVHQLTYGTVSHRKPAWRRCRNVDHRALFVPYSSLGFVPAKPKLFKRKYVSQ</sequence>
<evidence type="ECO:0000313" key="2">
    <source>
        <dbReference type="EMBL" id="EPY26892.1"/>
    </source>
</evidence>
<dbReference type="AlphaFoldDB" id="S9U818"/>
<evidence type="ECO:0000256" key="1">
    <source>
        <dbReference type="SAM" id="MobiDB-lite"/>
    </source>
</evidence>
<organism evidence="2 3">
    <name type="scientific">Strigomonas culicis</name>
    <dbReference type="NCBI Taxonomy" id="28005"/>
    <lineage>
        <taxon>Eukaryota</taxon>
        <taxon>Discoba</taxon>
        <taxon>Euglenozoa</taxon>
        <taxon>Kinetoplastea</taxon>
        <taxon>Metakinetoplastina</taxon>
        <taxon>Trypanosomatida</taxon>
        <taxon>Trypanosomatidae</taxon>
        <taxon>Strigomonadinae</taxon>
        <taxon>Strigomonas</taxon>
    </lineage>
</organism>
<name>S9U818_9TRYP</name>
<feature type="region of interest" description="Disordered" evidence="1">
    <location>
        <begin position="240"/>
        <end position="278"/>
    </location>
</feature>
<feature type="region of interest" description="Disordered" evidence="1">
    <location>
        <begin position="1"/>
        <end position="22"/>
    </location>
</feature>
<reference evidence="2 3" key="1">
    <citation type="journal article" date="2013" name="PLoS ONE">
        <title>Predicting the Proteins of Angomonas deanei, Strigomonas culicis and Their Respective Endosymbionts Reveals New Aspects of the Trypanosomatidae Family.</title>
        <authorList>
            <person name="Motta M.C."/>
            <person name="Martins A.C."/>
            <person name="de Souza S.S."/>
            <person name="Catta-Preta C.M."/>
            <person name="Silva R."/>
            <person name="Klein C.C."/>
            <person name="de Almeida L.G."/>
            <person name="de Lima Cunha O."/>
            <person name="Ciapina L.P."/>
            <person name="Brocchi M."/>
            <person name="Colabardini A.C."/>
            <person name="de Araujo Lima B."/>
            <person name="Machado C.R."/>
            <person name="de Almeida Soares C.M."/>
            <person name="Probst C.M."/>
            <person name="de Menezes C.B."/>
            <person name="Thompson C.E."/>
            <person name="Bartholomeu D.C."/>
            <person name="Gradia D.F."/>
            <person name="Pavoni D.P."/>
            <person name="Grisard E.C."/>
            <person name="Fantinatti-Garboggini F."/>
            <person name="Marchini F.K."/>
            <person name="Rodrigues-Luiz G.F."/>
            <person name="Wagner G."/>
            <person name="Goldman G.H."/>
            <person name="Fietto J.L."/>
            <person name="Elias M.C."/>
            <person name="Goldman M.H."/>
            <person name="Sagot M.F."/>
            <person name="Pereira M."/>
            <person name="Stoco P.H."/>
            <person name="de Mendonca-Neto R.P."/>
            <person name="Teixeira S.M."/>
            <person name="Maciel T.E."/>
            <person name="de Oliveira Mendes T.A."/>
            <person name="Urmenyi T.P."/>
            <person name="de Souza W."/>
            <person name="Schenkman S."/>
            <person name="de Vasconcelos A.T."/>
        </authorList>
    </citation>
    <scope>NUCLEOTIDE SEQUENCE [LARGE SCALE GENOMIC DNA]</scope>
</reference>
<comment type="caution">
    <text evidence="2">The sequence shown here is derived from an EMBL/GenBank/DDBJ whole genome shotgun (WGS) entry which is preliminary data.</text>
</comment>
<dbReference type="OrthoDB" id="264963at2759"/>
<feature type="compositionally biased region" description="Polar residues" evidence="1">
    <location>
        <begin position="123"/>
        <end position="145"/>
    </location>
</feature>
<protein>
    <submittedName>
        <fullName evidence="2">Uncharacterized protein</fullName>
    </submittedName>
</protein>
<dbReference type="Proteomes" id="UP000015354">
    <property type="component" value="Unassembled WGS sequence"/>
</dbReference>
<evidence type="ECO:0000313" key="3">
    <source>
        <dbReference type="Proteomes" id="UP000015354"/>
    </source>
</evidence>
<feature type="compositionally biased region" description="Polar residues" evidence="1">
    <location>
        <begin position="247"/>
        <end position="258"/>
    </location>
</feature>
<dbReference type="EMBL" id="ATMH01006026">
    <property type="protein sequence ID" value="EPY26892.1"/>
    <property type="molecule type" value="Genomic_DNA"/>
</dbReference>